<organism evidence="2 3">
    <name type="scientific">Winogradskyella aquimaris</name>
    <dbReference type="NCBI Taxonomy" id="864074"/>
    <lineage>
        <taxon>Bacteria</taxon>
        <taxon>Pseudomonadati</taxon>
        <taxon>Bacteroidota</taxon>
        <taxon>Flavobacteriia</taxon>
        <taxon>Flavobacteriales</taxon>
        <taxon>Flavobacteriaceae</taxon>
        <taxon>Winogradskyella</taxon>
    </lineage>
</organism>
<keyword evidence="1" id="KW-0732">Signal</keyword>
<dbReference type="Proteomes" id="UP001285855">
    <property type="component" value="Unassembled WGS sequence"/>
</dbReference>
<name>A0ABU5ESS2_9FLAO</name>
<comment type="caution">
    <text evidence="2">The sequence shown here is derived from an EMBL/GenBank/DDBJ whole genome shotgun (WGS) entry which is preliminary data.</text>
</comment>
<protein>
    <submittedName>
        <fullName evidence="2">Uncharacterized protein</fullName>
    </submittedName>
</protein>
<feature type="chain" id="PRO_5046944675" evidence="1">
    <location>
        <begin position="22"/>
        <end position="150"/>
    </location>
</feature>
<feature type="signal peptide" evidence="1">
    <location>
        <begin position="1"/>
        <end position="21"/>
    </location>
</feature>
<dbReference type="PROSITE" id="PS51257">
    <property type="entry name" value="PROKAR_LIPOPROTEIN"/>
    <property type="match status" value="1"/>
</dbReference>
<dbReference type="EMBL" id="JAXDAE010000011">
    <property type="protein sequence ID" value="MDY2587941.1"/>
    <property type="molecule type" value="Genomic_DNA"/>
</dbReference>
<sequence length="150" mass="17234">MKGLYYIVVLVLGFTMATSCSSNDDNSDPVIETTFLEMYEGTVWHIAINELSSEYLKFQNNETFPFEQWGLIYGAGCYEHIYYNVNDFSAVITENSEDYLELTLPSGHVWIFAVEDGLLHWVDVSEDGIYDYVYDSQNAAVIDDLDICWE</sequence>
<proteinExistence type="predicted"/>
<evidence type="ECO:0000313" key="2">
    <source>
        <dbReference type="EMBL" id="MDY2587941.1"/>
    </source>
</evidence>
<dbReference type="RefSeq" id="WP_320556292.1">
    <property type="nucleotide sequence ID" value="NZ_JAXDAE010000011.1"/>
</dbReference>
<gene>
    <name evidence="2" type="ORF">SNF14_11375</name>
</gene>
<evidence type="ECO:0000313" key="3">
    <source>
        <dbReference type="Proteomes" id="UP001285855"/>
    </source>
</evidence>
<reference evidence="2 3" key="1">
    <citation type="submission" date="2023-11" db="EMBL/GenBank/DDBJ databases">
        <title>Winogradskyella pelagius sp. nov., isolated from coastal sediment.</title>
        <authorList>
            <person name="Li F."/>
        </authorList>
    </citation>
    <scope>NUCLEOTIDE SEQUENCE [LARGE SCALE GENOMIC DNA]</scope>
    <source>
        <strain evidence="2 3">KCTC 23502</strain>
    </source>
</reference>
<accession>A0ABU5ESS2</accession>
<evidence type="ECO:0000256" key="1">
    <source>
        <dbReference type="SAM" id="SignalP"/>
    </source>
</evidence>
<keyword evidence="3" id="KW-1185">Reference proteome</keyword>